<dbReference type="Proteomes" id="UP000306635">
    <property type="component" value="Unassembled WGS sequence"/>
</dbReference>
<evidence type="ECO:0000313" key="2">
    <source>
        <dbReference type="Proteomes" id="UP000306635"/>
    </source>
</evidence>
<gene>
    <name evidence="1" type="ORF">FAS41_29205</name>
</gene>
<keyword evidence="1" id="KW-0808">Transferase</keyword>
<dbReference type="EMBL" id="SWDV01000062">
    <property type="protein sequence ID" value="TLX70053.1"/>
    <property type="molecule type" value="Genomic_DNA"/>
</dbReference>
<dbReference type="GO" id="GO:0016740">
    <property type="term" value="F:transferase activity"/>
    <property type="evidence" value="ECO:0007669"/>
    <property type="project" value="UniProtKB-KW"/>
</dbReference>
<evidence type="ECO:0000313" key="1">
    <source>
        <dbReference type="EMBL" id="TLX70053.1"/>
    </source>
</evidence>
<dbReference type="RefSeq" id="WP_138526777.1">
    <property type="nucleotide sequence ID" value="NZ_SWDV01000062.1"/>
</dbReference>
<reference evidence="1 2" key="1">
    <citation type="submission" date="2019-04" db="EMBL/GenBank/DDBJ databases">
        <authorList>
            <person name="Li M."/>
        </authorList>
    </citation>
    <scope>NUCLEOTIDE SEQUENCE [LARGE SCALE GENOMIC DNA]</scope>
    <source>
        <strain evidence="1 2">LAM1902</strain>
    </source>
</reference>
<keyword evidence="2" id="KW-1185">Reference proteome</keyword>
<name>A0A5R9QL31_9PSED</name>
<accession>A0A5R9QL31</accession>
<dbReference type="GeneID" id="300409086"/>
<proteinExistence type="predicted"/>
<dbReference type="InterPro" id="IPR014942">
    <property type="entry name" value="AbiEii"/>
</dbReference>
<dbReference type="Pfam" id="PF08843">
    <property type="entry name" value="AbiEii"/>
    <property type="match status" value="1"/>
</dbReference>
<dbReference type="OrthoDB" id="9808443at2"/>
<organism evidence="1 2">
    <name type="scientific">Pseudomonas nicosulfuronedens</name>
    <dbReference type="NCBI Taxonomy" id="2571105"/>
    <lineage>
        <taxon>Bacteria</taxon>
        <taxon>Pseudomonadati</taxon>
        <taxon>Pseudomonadota</taxon>
        <taxon>Gammaproteobacteria</taxon>
        <taxon>Pseudomonadales</taxon>
        <taxon>Pseudomonadaceae</taxon>
        <taxon>Pseudomonas</taxon>
    </lineage>
</organism>
<dbReference type="AlphaFoldDB" id="A0A5R9QL31"/>
<comment type="caution">
    <text evidence="1">The sequence shown here is derived from an EMBL/GenBank/DDBJ whole genome shotgun (WGS) entry which is preliminary data.</text>
</comment>
<protein>
    <submittedName>
        <fullName evidence="1">Nucleotidyl transferase AbiEii/AbiGii toxin family protein</fullName>
    </submittedName>
</protein>
<sequence>MSVRSIKNPGASINARLMNRARDRGDIFNLVQTRYAQERLLYRLSQLPEAEGYMLKGAMLYGTWPEHVYRPTKDIDLLGHGDPSPEAVLALFRKVCMVVVPEDGITFDPATLSVQPVREDEHYRGISLTVEGQIHTARVTVQVDIGFGDHVYPAPKSQRFPGLLPGLPEARILMYPQATVIAEKFEAMVRFGAINSRLKDYFDIWVIIRTFPLDMPVLIRAISGTFERRGATIPTGIPVGLSPDFVQIVGQQWQGYLRLNPQVNPPSPFEDLLSDLRQFFGPVIAGSQRPELHQGQWDPSKKEWT</sequence>